<dbReference type="KEGG" id="sgra:EX895_001523"/>
<name>A0A4U7L1S3_9BASI</name>
<evidence type="ECO:0000256" key="1">
    <source>
        <dbReference type="SAM" id="SignalP"/>
    </source>
</evidence>
<sequence length="402" mass="43255">MAFARAMLLSALLGSAALTAAAPVASTCQPALKQWGQITFDGTALSVGDDGDFVIGGPNPVNFAVATCSSANYGKYEQQGQGYLVNATDATQCLTASNLDQQNATFSFQDCRYNGAGDISASQAFAYYTDYDGGNTLPAYFNGENSKAVNDTQPPIYTLKSQYDQISFQGSYGKLLADYTPNLSSTPEQYISVPYNTLPVTAPGQPDAPVLKCGTHVLGQLDWNNQTSSSNQYKGPLNAQVQADSSTTDKFIFEECDYSPSGIKAEGEVVYGRLRPGTEASGTGFQCYTFYGANIKGNSGQWIRTTQTLNCPYTTLDASDAANDSIDVIKFDKSDNSIEWVTFQKGTQTNMYYAYTAENYEEEYDVEQAGVGASNIGFVQLSPDNANLTKYPPGKLSFFADS</sequence>
<proteinExistence type="predicted"/>
<dbReference type="GeneID" id="40724418"/>
<keyword evidence="1" id="KW-0732">Signal</keyword>
<dbReference type="EMBL" id="SRRM01000004">
    <property type="protein sequence ID" value="TKY89738.1"/>
    <property type="molecule type" value="Genomic_DNA"/>
</dbReference>
<dbReference type="RefSeq" id="XP_029741723.1">
    <property type="nucleotide sequence ID" value="XM_029882122.1"/>
</dbReference>
<evidence type="ECO:0000313" key="2">
    <source>
        <dbReference type="EMBL" id="TKY89738.1"/>
    </source>
</evidence>
<feature type="signal peptide" evidence="1">
    <location>
        <begin position="1"/>
        <end position="21"/>
    </location>
</feature>
<feature type="chain" id="PRO_5020368461" evidence="1">
    <location>
        <begin position="22"/>
        <end position="402"/>
    </location>
</feature>
<keyword evidence="3" id="KW-1185">Reference proteome</keyword>
<accession>A0A4U7L1S3</accession>
<dbReference type="OrthoDB" id="2546048at2759"/>
<reference evidence="2 3" key="1">
    <citation type="submission" date="2019-05" db="EMBL/GenBank/DDBJ databases">
        <title>Sporisorium graminicola CBS 10092 draft sequencing and annotation.</title>
        <authorList>
            <person name="Solano-Gonzalez S."/>
            <person name="Caddick M.X."/>
            <person name="Darby A."/>
        </authorList>
    </citation>
    <scope>NUCLEOTIDE SEQUENCE [LARGE SCALE GENOMIC DNA]</scope>
    <source>
        <strain evidence="2 3">CBS 10092</strain>
    </source>
</reference>
<dbReference type="AlphaFoldDB" id="A0A4U7L1S3"/>
<comment type="caution">
    <text evidence="2">The sequence shown here is derived from an EMBL/GenBank/DDBJ whole genome shotgun (WGS) entry which is preliminary data.</text>
</comment>
<organism evidence="2 3">
    <name type="scientific">Sporisorium graminicola</name>
    <dbReference type="NCBI Taxonomy" id="280036"/>
    <lineage>
        <taxon>Eukaryota</taxon>
        <taxon>Fungi</taxon>
        <taxon>Dikarya</taxon>
        <taxon>Basidiomycota</taxon>
        <taxon>Ustilaginomycotina</taxon>
        <taxon>Ustilaginomycetes</taxon>
        <taxon>Ustilaginales</taxon>
        <taxon>Ustilaginaceae</taxon>
        <taxon>Sporisorium</taxon>
    </lineage>
</organism>
<evidence type="ECO:0000313" key="3">
    <source>
        <dbReference type="Proteomes" id="UP000306050"/>
    </source>
</evidence>
<dbReference type="Proteomes" id="UP000306050">
    <property type="component" value="Chromosome SGRAM_11"/>
</dbReference>
<gene>
    <name evidence="2" type="ORF">EX895_001523</name>
</gene>
<protein>
    <submittedName>
        <fullName evidence="2">Uncharacterized protein</fullName>
    </submittedName>
</protein>